<dbReference type="PANTHER" id="PTHR42723">
    <property type="entry name" value="CHLOROPHYLL SYNTHASE"/>
    <property type="match status" value="1"/>
</dbReference>
<dbReference type="EMBL" id="FOHX01000002">
    <property type="protein sequence ID" value="SET16124.1"/>
    <property type="molecule type" value="Genomic_DNA"/>
</dbReference>
<dbReference type="NCBIfam" id="NF045897">
    <property type="entry name" value="SCO3242_trans"/>
    <property type="match status" value="1"/>
</dbReference>
<dbReference type="InterPro" id="IPR044878">
    <property type="entry name" value="UbiA_sf"/>
</dbReference>
<dbReference type="PANTHER" id="PTHR42723:SF1">
    <property type="entry name" value="CHLOROPHYLL SYNTHASE, CHLOROPLASTIC"/>
    <property type="match status" value="1"/>
</dbReference>
<protein>
    <submittedName>
        <fullName evidence="5">4-hydroxybenzoate polyprenyltransferase</fullName>
    </submittedName>
</protein>
<evidence type="ECO:0000313" key="5">
    <source>
        <dbReference type="EMBL" id="SET16124.1"/>
    </source>
</evidence>
<evidence type="ECO:0000313" key="6">
    <source>
        <dbReference type="Proteomes" id="UP000199361"/>
    </source>
</evidence>
<dbReference type="STRING" id="568860.SAMN05421811_102230"/>
<organism evidence="5 6">
    <name type="scientific">Nonomuraea wenchangensis</name>
    <dbReference type="NCBI Taxonomy" id="568860"/>
    <lineage>
        <taxon>Bacteria</taxon>
        <taxon>Bacillati</taxon>
        <taxon>Actinomycetota</taxon>
        <taxon>Actinomycetes</taxon>
        <taxon>Streptosporangiales</taxon>
        <taxon>Streptosporangiaceae</taxon>
        <taxon>Nonomuraea</taxon>
    </lineage>
</organism>
<dbReference type="RefSeq" id="WP_091077692.1">
    <property type="nucleotide sequence ID" value="NZ_FOHX01000002.1"/>
</dbReference>
<accession>A0A1I0CAJ2</accession>
<sequence length="305" mass="30324">MRALLELVRAPAALSVPGDTMAGATAAGRRPAPGLALASVLMYWSGMALNDWSDREADAVERPERPIPSGRVRPGAALGLAAALTGAGLATAALAGGRRGLTVAGLLAGAVWAYDLGLKRTAAGPASMAACRVLDVLLGAGDQARAAVPAALAIGAHTYGISVLGRAEVAGAERGTAERALVASAAAAALAAAACVRDRAAACAHDRAATCAHDQAAPCSRDRATARAGAGVLIAGYLAFTLPVQAGLRTRPEPENVRQAVRLGILGLIPLQAAAIAGGGRFATAGALLCSLPLGKWLSSRLATS</sequence>
<dbReference type="GO" id="GO:0016020">
    <property type="term" value="C:membrane"/>
    <property type="evidence" value="ECO:0007669"/>
    <property type="project" value="UniProtKB-SubCell"/>
</dbReference>
<gene>
    <name evidence="5" type="ORF">SAMN05421811_102230</name>
</gene>
<dbReference type="GO" id="GO:0016765">
    <property type="term" value="F:transferase activity, transferring alkyl or aryl (other than methyl) groups"/>
    <property type="evidence" value="ECO:0007669"/>
    <property type="project" value="InterPro"/>
</dbReference>
<evidence type="ECO:0000256" key="4">
    <source>
        <dbReference type="ARBA" id="ARBA00023136"/>
    </source>
</evidence>
<evidence type="ECO:0000256" key="3">
    <source>
        <dbReference type="ARBA" id="ARBA00022989"/>
    </source>
</evidence>
<comment type="subcellular location">
    <subcellularLocation>
        <location evidence="1">Membrane</location>
        <topology evidence="1">Multi-pass membrane protein</topology>
    </subcellularLocation>
</comment>
<keyword evidence="5" id="KW-0808">Transferase</keyword>
<keyword evidence="3" id="KW-1133">Transmembrane helix</keyword>
<dbReference type="InterPro" id="IPR050475">
    <property type="entry name" value="Prenyltransferase_related"/>
</dbReference>
<dbReference type="Pfam" id="PF01040">
    <property type="entry name" value="UbiA"/>
    <property type="match status" value="1"/>
</dbReference>
<keyword evidence="4" id="KW-0472">Membrane</keyword>
<keyword evidence="6" id="KW-1185">Reference proteome</keyword>
<keyword evidence="2" id="KW-0812">Transmembrane</keyword>
<evidence type="ECO:0000256" key="1">
    <source>
        <dbReference type="ARBA" id="ARBA00004141"/>
    </source>
</evidence>
<reference evidence="5 6" key="1">
    <citation type="submission" date="2016-10" db="EMBL/GenBank/DDBJ databases">
        <authorList>
            <person name="de Groot N.N."/>
        </authorList>
    </citation>
    <scope>NUCLEOTIDE SEQUENCE [LARGE SCALE GENOMIC DNA]</scope>
    <source>
        <strain evidence="5 6">CGMCC 4.5598</strain>
    </source>
</reference>
<dbReference type="OrthoDB" id="2908954at2"/>
<name>A0A1I0CAJ2_9ACTN</name>
<dbReference type="CDD" id="cd13964">
    <property type="entry name" value="PT_UbiA_1"/>
    <property type="match status" value="1"/>
</dbReference>
<dbReference type="Gene3D" id="1.10.357.140">
    <property type="entry name" value="UbiA prenyltransferase"/>
    <property type="match status" value="1"/>
</dbReference>
<dbReference type="InterPro" id="IPR000537">
    <property type="entry name" value="UbiA_prenyltransferase"/>
</dbReference>
<dbReference type="AlphaFoldDB" id="A0A1I0CAJ2"/>
<dbReference type="Proteomes" id="UP000199361">
    <property type="component" value="Unassembled WGS sequence"/>
</dbReference>
<evidence type="ECO:0000256" key="2">
    <source>
        <dbReference type="ARBA" id="ARBA00022692"/>
    </source>
</evidence>
<proteinExistence type="predicted"/>